<evidence type="ECO:0000256" key="1">
    <source>
        <dbReference type="ARBA" id="ARBA00004533"/>
    </source>
</evidence>
<reference evidence="9" key="2">
    <citation type="journal article" date="2011" name="Stand. Genomic Sci.">
        <title>Complete genome sequence of Weeksella virosa type strain (9751T).</title>
        <authorList>
            <person name="Lang E."/>
            <person name="Teshima H."/>
            <person name="Lucas S."/>
            <person name="Lapidus A."/>
            <person name="Hammon N."/>
            <person name="Deshpande S."/>
            <person name="Nolan M."/>
            <person name="Cheng J."/>
            <person name="Pitluck S."/>
            <person name="Liolios K."/>
            <person name="Pagani I."/>
            <person name="Mikhailova N."/>
            <person name="Ivanova N."/>
            <person name="Mavromatis K."/>
            <person name="Pati A."/>
            <person name="Tapia R."/>
            <person name="Han C."/>
            <person name="Goodwin L."/>
            <person name="Chen A."/>
            <person name="Palaniappan K."/>
            <person name="Land M."/>
            <person name="Hauser L."/>
            <person name="Chang Y."/>
            <person name="Jeffries C."/>
            <person name="Brambilla E."/>
            <person name="Kopitz M."/>
            <person name="Rohde M."/>
            <person name="Goker M."/>
            <person name="Tindall B."/>
            <person name="Detter J."/>
            <person name="Woyke T."/>
            <person name="Bristow J."/>
            <person name="Eisen J."/>
            <person name="Markowitz V."/>
            <person name="Hugenholtz P."/>
            <person name="Klenk H."/>
            <person name="Kyrpides N."/>
        </authorList>
    </citation>
    <scope>NUCLEOTIDE SEQUENCE [LARGE SCALE GENOMIC DNA]</scope>
    <source>
        <strain evidence="9">ATCC 43766 / DSM 16922 / JCM 21250 / NBRC 16016 / NCTC 11634 / CL345/78</strain>
    </source>
</reference>
<dbReference type="AlphaFoldDB" id="F0NZT2"/>
<evidence type="ECO:0000256" key="3">
    <source>
        <dbReference type="ARBA" id="ARBA00022519"/>
    </source>
</evidence>
<dbReference type="STRING" id="865938.Weevi_0624"/>
<keyword evidence="6 8" id="KW-0012">Acyltransferase</keyword>
<evidence type="ECO:0000313" key="8">
    <source>
        <dbReference type="EMBL" id="ADX67341.1"/>
    </source>
</evidence>
<dbReference type="Proteomes" id="UP000008641">
    <property type="component" value="Chromosome"/>
</dbReference>
<dbReference type="GO" id="GO:0009247">
    <property type="term" value="P:glycolipid biosynthetic process"/>
    <property type="evidence" value="ECO:0007669"/>
    <property type="project" value="UniProtKB-ARBA"/>
</dbReference>
<keyword evidence="2" id="KW-1003">Cell membrane</keyword>
<sequence>MNQLVFWIVKAFSKLPFPVLYFISDIIYFGLNYLIGYRRKVIFNNLKNSFPEKSNREIKQIQKEFYKNFADYLVETLKAFTISPEELEKRHTHSGLDIMNQIQLEKKNVFLMAGHVFNWEWFIGTALILPTPKNVAVYHRLRNAFWDKKMQQLRARYRTTTVEMRRVIRVMLQTPNDGNTTYLLIADQSPKKHEIHYSLDFLHQQTPVFTGFDKLLTKKDFAVVYAQTTKIKRGYYHTEFIRILPDGEDFVENEAVNKFFHLLQKTIQQQPSNWLWSHKRWKHAQNKSYG</sequence>
<evidence type="ECO:0000256" key="6">
    <source>
        <dbReference type="ARBA" id="ARBA00023315"/>
    </source>
</evidence>
<keyword evidence="7" id="KW-1133">Transmembrane helix</keyword>
<keyword evidence="3" id="KW-0997">Cell inner membrane</keyword>
<evidence type="ECO:0000313" key="9">
    <source>
        <dbReference type="Proteomes" id="UP000008641"/>
    </source>
</evidence>
<dbReference type="GO" id="GO:0016746">
    <property type="term" value="F:acyltransferase activity"/>
    <property type="evidence" value="ECO:0007669"/>
    <property type="project" value="UniProtKB-KW"/>
</dbReference>
<comment type="subcellular location">
    <subcellularLocation>
        <location evidence="1">Cell inner membrane</location>
    </subcellularLocation>
</comment>
<dbReference type="InterPro" id="IPR004960">
    <property type="entry name" value="LipA_acyltrans"/>
</dbReference>
<reference evidence="8 9" key="1">
    <citation type="journal article" date="2011" name="Stand. Genomic Sci.">
        <title>Complete genome sequence of Weeksella virosa type strain (9751).</title>
        <authorList>
            <person name="Lang E."/>
            <person name="Teshima H."/>
            <person name="Lucas S."/>
            <person name="Lapidus A."/>
            <person name="Hammon N."/>
            <person name="Deshpande S."/>
            <person name="Nolan M."/>
            <person name="Cheng J.F."/>
            <person name="Pitluck S."/>
            <person name="Liolios K."/>
            <person name="Pagani I."/>
            <person name="Mikhailova N."/>
            <person name="Ivanova N."/>
            <person name="Mavromatis K."/>
            <person name="Pati A."/>
            <person name="Tapia R."/>
            <person name="Han C."/>
            <person name="Goodwin L."/>
            <person name="Chen A."/>
            <person name="Palaniappan K."/>
            <person name="Land M."/>
            <person name="Hauser L."/>
            <person name="Chang Y.J."/>
            <person name="Jeffries C.D."/>
            <person name="Brambilla E.M."/>
            <person name="Kopitz M."/>
            <person name="Rohde M."/>
            <person name="Goker M."/>
            <person name="Tindall B.J."/>
            <person name="Detter J.C."/>
            <person name="Woyke T."/>
            <person name="Bristow J."/>
            <person name="Eisen J.A."/>
            <person name="Markowitz V."/>
            <person name="Hugenholtz P."/>
            <person name="Klenk H.P."/>
            <person name="Kyrpides N.C."/>
        </authorList>
    </citation>
    <scope>NUCLEOTIDE SEQUENCE [LARGE SCALE GENOMIC DNA]</scope>
    <source>
        <strain evidence="9">ATCC 43766 / DSM 16922 / JCM 21250 / NBRC 16016 / NCTC 11634 / CL345/78</strain>
    </source>
</reference>
<dbReference type="PANTHER" id="PTHR30606">
    <property type="entry name" value="LIPID A BIOSYNTHESIS LAUROYL ACYLTRANSFERASE"/>
    <property type="match status" value="1"/>
</dbReference>
<proteinExistence type="predicted"/>
<dbReference type="eggNOG" id="COG1560">
    <property type="taxonomic scope" value="Bacteria"/>
</dbReference>
<protein>
    <submittedName>
        <fullName evidence="8">Lipid A biosynthesis acyltransferase</fullName>
    </submittedName>
</protein>
<keyword evidence="4" id="KW-0808">Transferase</keyword>
<gene>
    <name evidence="8" type="ordered locus">Weevi_0624</name>
</gene>
<evidence type="ECO:0000256" key="4">
    <source>
        <dbReference type="ARBA" id="ARBA00022679"/>
    </source>
</evidence>
<dbReference type="RefSeq" id="WP_013597733.1">
    <property type="nucleotide sequence ID" value="NC_015144.1"/>
</dbReference>
<dbReference type="PANTHER" id="PTHR30606:SF10">
    <property type="entry name" value="PHOSPHATIDYLINOSITOL MANNOSIDE ACYLTRANSFERASE"/>
    <property type="match status" value="1"/>
</dbReference>
<evidence type="ECO:0000256" key="2">
    <source>
        <dbReference type="ARBA" id="ARBA00022475"/>
    </source>
</evidence>
<keyword evidence="5 7" id="KW-0472">Membrane</keyword>
<name>F0NZT2_WEEVC</name>
<evidence type="ECO:0000256" key="5">
    <source>
        <dbReference type="ARBA" id="ARBA00023136"/>
    </source>
</evidence>
<dbReference type="Pfam" id="PF03279">
    <property type="entry name" value="Lip_A_acyltrans"/>
    <property type="match status" value="1"/>
</dbReference>
<dbReference type="GO" id="GO:0005886">
    <property type="term" value="C:plasma membrane"/>
    <property type="evidence" value="ECO:0007669"/>
    <property type="project" value="UniProtKB-SubCell"/>
</dbReference>
<keyword evidence="9" id="KW-1185">Reference proteome</keyword>
<evidence type="ECO:0000256" key="7">
    <source>
        <dbReference type="SAM" id="Phobius"/>
    </source>
</evidence>
<keyword evidence="7" id="KW-0812">Transmembrane</keyword>
<organism evidence="8 9">
    <name type="scientific">Weeksella virosa (strain ATCC 43766 / DSM 16922 / JCM 21250 / CCUG 30538 / CDC 9751 / IAM 14551 / NBRC 16016 / NCTC 11634 / CL345/78)</name>
    <dbReference type="NCBI Taxonomy" id="865938"/>
    <lineage>
        <taxon>Bacteria</taxon>
        <taxon>Pseudomonadati</taxon>
        <taxon>Bacteroidota</taxon>
        <taxon>Flavobacteriia</taxon>
        <taxon>Flavobacteriales</taxon>
        <taxon>Weeksellaceae</taxon>
        <taxon>Weeksella</taxon>
    </lineage>
</organism>
<dbReference type="KEGG" id="wvi:Weevi_0624"/>
<dbReference type="HOGENOM" id="CLU_049421_4_1_10"/>
<dbReference type="CDD" id="cd07984">
    <property type="entry name" value="LPLAT_LABLAT-like"/>
    <property type="match status" value="1"/>
</dbReference>
<dbReference type="EMBL" id="CP002455">
    <property type="protein sequence ID" value="ADX67341.1"/>
    <property type="molecule type" value="Genomic_DNA"/>
</dbReference>
<dbReference type="OrthoDB" id="9801955at2"/>
<accession>F0NZT2</accession>
<feature type="transmembrane region" description="Helical" evidence="7">
    <location>
        <begin position="15"/>
        <end position="35"/>
    </location>
</feature>